<evidence type="ECO:0000256" key="4">
    <source>
        <dbReference type="ARBA" id="ARBA00022807"/>
    </source>
</evidence>
<dbReference type="InterPro" id="IPR036366">
    <property type="entry name" value="PGBDSf"/>
</dbReference>
<dbReference type="GO" id="GO:0006508">
    <property type="term" value="P:proteolysis"/>
    <property type="evidence" value="ECO:0007669"/>
    <property type="project" value="UniProtKB-KW"/>
</dbReference>
<evidence type="ECO:0000313" key="7">
    <source>
        <dbReference type="EMBL" id="SDG80087.1"/>
    </source>
</evidence>
<feature type="domain" description="NlpC/P60" evidence="6">
    <location>
        <begin position="114"/>
        <end position="236"/>
    </location>
</feature>
<dbReference type="AlphaFoldDB" id="A0A1G7X7F0"/>
<evidence type="ECO:0000259" key="6">
    <source>
        <dbReference type="PROSITE" id="PS51935"/>
    </source>
</evidence>
<protein>
    <submittedName>
        <fullName evidence="7">Cell wall-associated hydrolase, NlpC family</fullName>
    </submittedName>
</protein>
<accession>A0A1G7X7F0</accession>
<reference evidence="8" key="1">
    <citation type="submission" date="2016-10" db="EMBL/GenBank/DDBJ databases">
        <authorList>
            <person name="Varghese N."/>
            <person name="Submissions S."/>
        </authorList>
    </citation>
    <scope>NUCLEOTIDE SEQUENCE [LARGE SCALE GENOMIC DNA]</scope>
    <source>
        <strain evidence="8">DSM 8344</strain>
    </source>
</reference>
<evidence type="ECO:0000256" key="3">
    <source>
        <dbReference type="ARBA" id="ARBA00022801"/>
    </source>
</evidence>
<dbReference type="EMBL" id="FNCP01000006">
    <property type="protein sequence ID" value="SDG80087.1"/>
    <property type="molecule type" value="Genomic_DNA"/>
</dbReference>
<evidence type="ECO:0000313" key="8">
    <source>
        <dbReference type="Proteomes" id="UP000198656"/>
    </source>
</evidence>
<dbReference type="PANTHER" id="PTHR47053:SF1">
    <property type="entry name" value="MUREIN DD-ENDOPEPTIDASE MEPH-RELATED"/>
    <property type="match status" value="1"/>
</dbReference>
<sequence length="236" mass="25764">MKKKIILVFFLICFMFSLPTTAMATLGDVLLKVGSKGPDVVELQTKLNYVGYNVGKADGVFGSLTKQGVINFQKANKLTVDGIVGPITAKTLNNVYFKKQQTQTQTSPTQTPTQSKVDSILSTAKQYIGVKYQWGGTSPSTGFDCSGFVYYVFKQNGITLPRISRDQYTVGTYVSFENLRPGDLVFFSFAGNGVVDHDGIYIGGGQFINSSSSKGVTIYSIGPYWKSVYVGARRVI</sequence>
<dbReference type="OrthoDB" id="9808890at2"/>
<dbReference type="SUPFAM" id="SSF47090">
    <property type="entry name" value="PGBD-like"/>
    <property type="match status" value="1"/>
</dbReference>
<dbReference type="RefSeq" id="WP_092331766.1">
    <property type="nucleotide sequence ID" value="NZ_FNCP01000006.1"/>
</dbReference>
<feature type="signal peptide" evidence="5">
    <location>
        <begin position="1"/>
        <end position="24"/>
    </location>
</feature>
<dbReference type="InterPro" id="IPR002477">
    <property type="entry name" value="Peptidoglycan-bd-like"/>
</dbReference>
<keyword evidence="2" id="KW-0645">Protease</keyword>
<dbReference type="SUPFAM" id="SSF54001">
    <property type="entry name" value="Cysteine proteinases"/>
    <property type="match status" value="1"/>
</dbReference>
<keyword evidence="8" id="KW-1185">Reference proteome</keyword>
<dbReference type="InterPro" id="IPR038765">
    <property type="entry name" value="Papain-like_cys_pep_sf"/>
</dbReference>
<keyword evidence="5" id="KW-0732">Signal</keyword>
<dbReference type="InterPro" id="IPR036365">
    <property type="entry name" value="PGBD-like_sf"/>
</dbReference>
<evidence type="ECO:0000256" key="2">
    <source>
        <dbReference type="ARBA" id="ARBA00022670"/>
    </source>
</evidence>
<keyword evidence="3 7" id="KW-0378">Hydrolase</keyword>
<dbReference type="GO" id="GO:0008234">
    <property type="term" value="F:cysteine-type peptidase activity"/>
    <property type="evidence" value="ECO:0007669"/>
    <property type="project" value="UniProtKB-KW"/>
</dbReference>
<dbReference type="Pfam" id="PF01471">
    <property type="entry name" value="PG_binding_1"/>
    <property type="match status" value="1"/>
</dbReference>
<gene>
    <name evidence="7" type="ORF">SAMN05443529_106150</name>
</gene>
<dbReference type="PROSITE" id="PS51935">
    <property type="entry name" value="NLPC_P60"/>
    <property type="match status" value="1"/>
</dbReference>
<dbReference type="Gene3D" id="1.10.101.10">
    <property type="entry name" value="PGBD-like superfamily/PGBD"/>
    <property type="match status" value="1"/>
</dbReference>
<dbReference type="InterPro" id="IPR051202">
    <property type="entry name" value="Peptidase_C40"/>
</dbReference>
<evidence type="ECO:0000256" key="1">
    <source>
        <dbReference type="ARBA" id="ARBA00007074"/>
    </source>
</evidence>
<evidence type="ECO:0000256" key="5">
    <source>
        <dbReference type="SAM" id="SignalP"/>
    </source>
</evidence>
<dbReference type="STRING" id="1121419.SAMN05443529_106150"/>
<dbReference type="Pfam" id="PF00877">
    <property type="entry name" value="NLPC_P60"/>
    <property type="match status" value="1"/>
</dbReference>
<dbReference type="InterPro" id="IPR000064">
    <property type="entry name" value="NLP_P60_dom"/>
</dbReference>
<dbReference type="Gene3D" id="3.90.1720.10">
    <property type="entry name" value="endopeptidase domain like (from Nostoc punctiforme)"/>
    <property type="match status" value="1"/>
</dbReference>
<dbReference type="PANTHER" id="PTHR47053">
    <property type="entry name" value="MUREIN DD-ENDOPEPTIDASE MEPH-RELATED"/>
    <property type="match status" value="1"/>
</dbReference>
<comment type="similarity">
    <text evidence="1">Belongs to the peptidase C40 family.</text>
</comment>
<organism evidence="7 8">
    <name type="scientific">Desulfosporosinus hippei DSM 8344</name>
    <dbReference type="NCBI Taxonomy" id="1121419"/>
    <lineage>
        <taxon>Bacteria</taxon>
        <taxon>Bacillati</taxon>
        <taxon>Bacillota</taxon>
        <taxon>Clostridia</taxon>
        <taxon>Eubacteriales</taxon>
        <taxon>Desulfitobacteriaceae</taxon>
        <taxon>Desulfosporosinus</taxon>
    </lineage>
</organism>
<proteinExistence type="inferred from homology"/>
<dbReference type="Proteomes" id="UP000198656">
    <property type="component" value="Unassembled WGS sequence"/>
</dbReference>
<name>A0A1G7X7F0_9FIRM</name>
<keyword evidence="4" id="KW-0788">Thiol protease</keyword>
<feature type="chain" id="PRO_5011449582" evidence="5">
    <location>
        <begin position="25"/>
        <end position="236"/>
    </location>
</feature>